<dbReference type="PROSITE" id="PS00463">
    <property type="entry name" value="ZN2_CY6_FUNGAL_1"/>
    <property type="match status" value="1"/>
</dbReference>
<feature type="region of interest" description="Disordered" evidence="9">
    <location>
        <begin position="78"/>
        <end position="109"/>
    </location>
</feature>
<protein>
    <recommendedName>
        <fullName evidence="10">Zn(2)-C6 fungal-type domain-containing protein</fullName>
    </recommendedName>
</protein>
<comment type="subcellular location">
    <subcellularLocation>
        <location evidence="1">Nucleus</location>
    </subcellularLocation>
</comment>
<organism evidence="11 12">
    <name type="scientific">Geotrichum candidum</name>
    <name type="common">Oospora lactis</name>
    <name type="synonym">Dipodascus geotrichum</name>
    <dbReference type="NCBI Taxonomy" id="1173061"/>
    <lineage>
        <taxon>Eukaryota</taxon>
        <taxon>Fungi</taxon>
        <taxon>Dikarya</taxon>
        <taxon>Ascomycota</taxon>
        <taxon>Saccharomycotina</taxon>
        <taxon>Dipodascomycetes</taxon>
        <taxon>Dipodascales</taxon>
        <taxon>Dipodascaceae</taxon>
        <taxon>Geotrichum</taxon>
    </lineage>
</organism>
<evidence type="ECO:0000313" key="11">
    <source>
        <dbReference type="EMBL" id="CDO56218.1"/>
    </source>
</evidence>
<sequence>METEPKRRKLTRNRQIKACTTCRKLKTKCTFKDGMSTCERCQAGKLNCVPFIKGADERAAEALQSIYSSGHIYLTQNKTPSSEYSGSPGLVSDSQYHQASQPQPPTSNSIAFNRQEDRINNLESKISTILSNLETLTEVVKRNSSQATKLIPQKRENSLNGVAHKFEPVRNYRELVNPEYLLNASSPVGLVRNIEDRIYGKRHDLTTNIRSLGDVVSHGFISETTGLDLLELFWTHYSPWVEGIIPEKNIWRSMRYRSSLLFSVCCMLASRYDKTISIATVKSMYDLVRQVIGLTLLNAPYFTLESLIAFYLTSIWAPTVLTDIPIDSWSMSLQALNQCVLADQIKFSRYHANDLGTQGQIGWYRLWNALVLNHVQWTIATSRPFSVPEYYISQCMQIFQFPQLSSRDRLMAAEIYLYRRLIKLTWDTRVILPSDGLKIDLIEEWKREFLEAYTNANAFFKFKYDFAYAVIFRSYLRQESGTKDRNNSTTSDPESVVTPGMTTKGTGSLGEKVVEDGGELAVTGKNHRLSKECVVIALIYHCLTILDVFNNDPAYDPRQIDVADFDFFIVIYCGMTLCEISMLLWKKVRSKLWNGTFSCNTVEEYYERSVDKLRYCYQDDSIVITPSRVHDTLIQTLALFRKYSFNEGHVCLQFATILEELINKTNEAISSPGETTSNISNTPGSLFPHNEMNINGTSLPGTTPLTHHQTVVQESAPGPSHTYPHGDNAQLYPAPAEEVRPSQVYYEEGNPISAPHRNIYPWLNHVMNEPTVPDISAMDSYESFYIADDADYFRKIFPGGLLTLDNMN</sequence>
<gene>
    <name evidence="11" type="ORF">BN980_GECA14s01253g</name>
</gene>
<evidence type="ECO:0000256" key="2">
    <source>
        <dbReference type="ARBA" id="ARBA00022723"/>
    </source>
</evidence>
<dbReference type="SUPFAM" id="SSF57701">
    <property type="entry name" value="Zn2/Cys6 DNA-binding domain"/>
    <property type="match status" value="1"/>
</dbReference>
<dbReference type="InterPro" id="IPR001138">
    <property type="entry name" value="Zn2Cys6_DnaBD"/>
</dbReference>
<evidence type="ECO:0000256" key="6">
    <source>
        <dbReference type="ARBA" id="ARBA00023163"/>
    </source>
</evidence>
<accession>A0A0J9XH23</accession>
<dbReference type="AlphaFoldDB" id="A0A0J9XH23"/>
<dbReference type="CDD" id="cd00067">
    <property type="entry name" value="GAL4"/>
    <property type="match status" value="1"/>
</dbReference>
<evidence type="ECO:0000256" key="7">
    <source>
        <dbReference type="ARBA" id="ARBA00023242"/>
    </source>
</evidence>
<keyword evidence="5" id="KW-0238">DNA-binding</keyword>
<evidence type="ECO:0000256" key="8">
    <source>
        <dbReference type="SAM" id="Coils"/>
    </source>
</evidence>
<dbReference type="Proteomes" id="UP000242525">
    <property type="component" value="Unassembled WGS sequence"/>
</dbReference>
<keyword evidence="8" id="KW-0175">Coiled coil</keyword>
<keyword evidence="6" id="KW-0804">Transcription</keyword>
<dbReference type="GO" id="GO:0000976">
    <property type="term" value="F:transcription cis-regulatory region binding"/>
    <property type="evidence" value="ECO:0007669"/>
    <property type="project" value="TreeGrafter"/>
</dbReference>
<dbReference type="PANTHER" id="PTHR31845:SF34">
    <property type="entry name" value="TRANSCRIPTIONAL ACTIVATOR OF PROTEASES PRTT"/>
    <property type="match status" value="1"/>
</dbReference>
<dbReference type="GO" id="GO:0005634">
    <property type="term" value="C:nucleus"/>
    <property type="evidence" value="ECO:0007669"/>
    <property type="project" value="UniProtKB-SubCell"/>
</dbReference>
<dbReference type="OrthoDB" id="2595934at2759"/>
<feature type="region of interest" description="Disordered" evidence="9">
    <location>
        <begin position="481"/>
        <end position="508"/>
    </location>
</feature>
<keyword evidence="2" id="KW-0479">Metal-binding</keyword>
<keyword evidence="4" id="KW-0805">Transcription regulation</keyword>
<evidence type="ECO:0000256" key="5">
    <source>
        <dbReference type="ARBA" id="ARBA00023125"/>
    </source>
</evidence>
<dbReference type="Gene3D" id="4.10.240.10">
    <property type="entry name" value="Zn(2)-C6 fungal-type DNA-binding domain"/>
    <property type="match status" value="1"/>
</dbReference>
<proteinExistence type="predicted"/>
<dbReference type="EMBL" id="CCBN010000014">
    <property type="protein sequence ID" value="CDO56218.1"/>
    <property type="molecule type" value="Genomic_DNA"/>
</dbReference>
<keyword evidence="3" id="KW-0862">Zinc</keyword>
<evidence type="ECO:0000313" key="12">
    <source>
        <dbReference type="Proteomes" id="UP000242525"/>
    </source>
</evidence>
<dbReference type="PANTHER" id="PTHR31845">
    <property type="entry name" value="FINGER DOMAIN PROTEIN, PUTATIVE-RELATED"/>
    <property type="match status" value="1"/>
</dbReference>
<evidence type="ECO:0000256" key="4">
    <source>
        <dbReference type="ARBA" id="ARBA00023015"/>
    </source>
</evidence>
<feature type="coiled-coil region" evidence="8">
    <location>
        <begin position="112"/>
        <end position="139"/>
    </location>
</feature>
<comment type="caution">
    <text evidence="11">The sequence shown here is derived from an EMBL/GenBank/DDBJ whole genome shotgun (WGS) entry which is preliminary data.</text>
</comment>
<reference evidence="11" key="1">
    <citation type="submission" date="2014-03" db="EMBL/GenBank/DDBJ databases">
        <authorList>
            <person name="Casaregola S."/>
        </authorList>
    </citation>
    <scope>NUCLEOTIDE SEQUENCE [LARGE SCALE GENOMIC DNA]</scope>
    <source>
        <strain evidence="11">CLIB 918</strain>
    </source>
</reference>
<dbReference type="GO" id="GO:0008270">
    <property type="term" value="F:zinc ion binding"/>
    <property type="evidence" value="ECO:0007669"/>
    <property type="project" value="InterPro"/>
</dbReference>
<evidence type="ECO:0000256" key="3">
    <source>
        <dbReference type="ARBA" id="ARBA00022833"/>
    </source>
</evidence>
<evidence type="ECO:0000256" key="9">
    <source>
        <dbReference type="SAM" id="MobiDB-lite"/>
    </source>
</evidence>
<keyword evidence="7" id="KW-0539">Nucleus</keyword>
<name>A0A0J9XH23_GEOCN</name>
<feature type="compositionally biased region" description="Polar residues" evidence="9">
    <location>
        <begin position="92"/>
        <end position="109"/>
    </location>
</feature>
<dbReference type="InterPro" id="IPR051089">
    <property type="entry name" value="prtT"/>
</dbReference>
<feature type="domain" description="Zn(2)-C6 fungal-type" evidence="10">
    <location>
        <begin position="18"/>
        <end position="48"/>
    </location>
</feature>
<evidence type="ECO:0000259" key="10">
    <source>
        <dbReference type="PROSITE" id="PS00463"/>
    </source>
</evidence>
<keyword evidence="12" id="KW-1185">Reference proteome</keyword>
<dbReference type="CDD" id="cd12148">
    <property type="entry name" value="fungal_TF_MHR"/>
    <property type="match status" value="1"/>
</dbReference>
<dbReference type="InterPro" id="IPR036864">
    <property type="entry name" value="Zn2-C6_fun-type_DNA-bd_sf"/>
</dbReference>
<dbReference type="GO" id="GO:0000981">
    <property type="term" value="F:DNA-binding transcription factor activity, RNA polymerase II-specific"/>
    <property type="evidence" value="ECO:0007669"/>
    <property type="project" value="InterPro"/>
</dbReference>
<evidence type="ECO:0000256" key="1">
    <source>
        <dbReference type="ARBA" id="ARBA00004123"/>
    </source>
</evidence>